<dbReference type="Proteomes" id="UP000789508">
    <property type="component" value="Unassembled WGS sequence"/>
</dbReference>
<protein>
    <submittedName>
        <fullName evidence="1">9586_t:CDS:1</fullName>
    </submittedName>
</protein>
<dbReference type="AlphaFoldDB" id="A0A9N9NUH6"/>
<reference evidence="1" key="1">
    <citation type="submission" date="2021-06" db="EMBL/GenBank/DDBJ databases">
        <authorList>
            <person name="Kallberg Y."/>
            <person name="Tangrot J."/>
            <person name="Rosling A."/>
        </authorList>
    </citation>
    <scope>NUCLEOTIDE SEQUENCE</scope>
    <source>
        <strain evidence="1">FL130A</strain>
    </source>
</reference>
<organism evidence="1 2">
    <name type="scientific">Ambispora leptoticha</name>
    <dbReference type="NCBI Taxonomy" id="144679"/>
    <lineage>
        <taxon>Eukaryota</taxon>
        <taxon>Fungi</taxon>
        <taxon>Fungi incertae sedis</taxon>
        <taxon>Mucoromycota</taxon>
        <taxon>Glomeromycotina</taxon>
        <taxon>Glomeromycetes</taxon>
        <taxon>Archaeosporales</taxon>
        <taxon>Ambisporaceae</taxon>
        <taxon>Ambispora</taxon>
    </lineage>
</organism>
<feature type="non-terminal residue" evidence="1">
    <location>
        <position position="48"/>
    </location>
</feature>
<dbReference type="EMBL" id="CAJVPS010053712">
    <property type="protein sequence ID" value="CAG8772989.1"/>
    <property type="molecule type" value="Genomic_DNA"/>
</dbReference>
<evidence type="ECO:0000313" key="1">
    <source>
        <dbReference type="EMBL" id="CAG8772989.1"/>
    </source>
</evidence>
<feature type="non-terminal residue" evidence="1">
    <location>
        <position position="1"/>
    </location>
</feature>
<evidence type="ECO:0000313" key="2">
    <source>
        <dbReference type="Proteomes" id="UP000789508"/>
    </source>
</evidence>
<proteinExistence type="predicted"/>
<sequence>AEWNAVKMNRSDSKFAISAKFYCRTYGGYTRYGRDLFRKSSVWGENLK</sequence>
<accession>A0A9N9NUH6</accession>
<comment type="caution">
    <text evidence="1">The sequence shown here is derived from an EMBL/GenBank/DDBJ whole genome shotgun (WGS) entry which is preliminary data.</text>
</comment>
<gene>
    <name evidence="1" type="ORF">ALEPTO_LOCUS14248</name>
</gene>
<name>A0A9N9NUH6_9GLOM</name>
<keyword evidence="2" id="KW-1185">Reference proteome</keyword>